<gene>
    <name evidence="3" type="ORF">GCM10010515_53800</name>
</gene>
<dbReference type="Pfam" id="PF08924">
    <property type="entry name" value="Rv2525c_GlyHyd-like"/>
    <property type="match status" value="1"/>
</dbReference>
<proteinExistence type="predicted"/>
<name>A0A918NLP4_9ACTN</name>
<reference evidence="3" key="2">
    <citation type="submission" date="2020-09" db="EMBL/GenBank/DDBJ databases">
        <authorList>
            <person name="Sun Q."/>
            <person name="Ohkuma M."/>
        </authorList>
    </citation>
    <scope>NUCLEOTIDE SEQUENCE</scope>
    <source>
        <strain evidence="3">JCM 4956</strain>
    </source>
</reference>
<keyword evidence="1" id="KW-0732">Signal</keyword>
<sequence>MIVGLGFVLLLLGQTAAPPAQAGPRVPSAAADGDARAPGLSAVPAPLVFKGRAFDTCRAPSADTMGRWRASRYRAVGVYFGGRGRACRSQPNLSHRWMRKVRAQGWRVLPLYVGSQAPCVFARHKRSVRIGRHPWRQGRSEARDAVRRAGAIGIGRGSALYLDMEAYAYRSKRCARSTLRFVRGWDREVRKLGYLPGFYSSAESGIRHLGNARRAGVRDLPSVMWFARWRVRARVLGEPALLRTGWSSSRRIHQYTGNVWERHGGRTLLIDRNLVHAPVARIR</sequence>
<evidence type="ECO:0000259" key="2">
    <source>
        <dbReference type="Pfam" id="PF08924"/>
    </source>
</evidence>
<dbReference type="Gene3D" id="3.20.20.80">
    <property type="entry name" value="Glycosidases"/>
    <property type="match status" value="1"/>
</dbReference>
<evidence type="ECO:0000313" key="4">
    <source>
        <dbReference type="Proteomes" id="UP000645555"/>
    </source>
</evidence>
<dbReference type="Proteomes" id="UP000645555">
    <property type="component" value="Unassembled WGS sequence"/>
</dbReference>
<comment type="caution">
    <text evidence="3">The sequence shown here is derived from an EMBL/GenBank/DDBJ whole genome shotgun (WGS) entry which is preliminary data.</text>
</comment>
<feature type="signal peptide" evidence="1">
    <location>
        <begin position="1"/>
        <end position="22"/>
    </location>
</feature>
<feature type="chain" id="PRO_5037181479" description="Rv2525c-like glycoside hydrolase-like domain-containing protein" evidence="1">
    <location>
        <begin position="23"/>
        <end position="283"/>
    </location>
</feature>
<feature type="domain" description="Rv2525c-like glycoside hydrolase-like" evidence="2">
    <location>
        <begin position="68"/>
        <end position="275"/>
    </location>
</feature>
<organism evidence="3 4">
    <name type="scientific">Streptomyces fructofermentans</name>
    <dbReference type="NCBI Taxonomy" id="152141"/>
    <lineage>
        <taxon>Bacteria</taxon>
        <taxon>Bacillati</taxon>
        <taxon>Actinomycetota</taxon>
        <taxon>Actinomycetes</taxon>
        <taxon>Kitasatosporales</taxon>
        <taxon>Streptomycetaceae</taxon>
        <taxon>Streptomyces</taxon>
    </lineage>
</organism>
<dbReference type="AlphaFoldDB" id="A0A918NLP4"/>
<dbReference type="SUPFAM" id="SSF51445">
    <property type="entry name" value="(Trans)glycosidases"/>
    <property type="match status" value="1"/>
</dbReference>
<evidence type="ECO:0000256" key="1">
    <source>
        <dbReference type="SAM" id="SignalP"/>
    </source>
</evidence>
<dbReference type="InterPro" id="IPR017853">
    <property type="entry name" value="GH"/>
</dbReference>
<keyword evidence="4" id="KW-1185">Reference proteome</keyword>
<dbReference type="InterPro" id="IPR015020">
    <property type="entry name" value="Rv2525c-like_Glyco_Hydro-like"/>
</dbReference>
<dbReference type="EMBL" id="BMWD01000021">
    <property type="protein sequence ID" value="GGX79287.1"/>
    <property type="molecule type" value="Genomic_DNA"/>
</dbReference>
<protein>
    <recommendedName>
        <fullName evidence="2">Rv2525c-like glycoside hydrolase-like domain-containing protein</fullName>
    </recommendedName>
</protein>
<accession>A0A918NLP4</accession>
<reference evidence="3" key="1">
    <citation type="journal article" date="2014" name="Int. J. Syst. Evol. Microbiol.">
        <title>Complete genome sequence of Corynebacterium casei LMG S-19264T (=DSM 44701T), isolated from a smear-ripened cheese.</title>
        <authorList>
            <consortium name="US DOE Joint Genome Institute (JGI-PGF)"/>
            <person name="Walter F."/>
            <person name="Albersmeier A."/>
            <person name="Kalinowski J."/>
            <person name="Ruckert C."/>
        </authorList>
    </citation>
    <scope>NUCLEOTIDE SEQUENCE</scope>
    <source>
        <strain evidence="3">JCM 4956</strain>
    </source>
</reference>
<evidence type="ECO:0000313" key="3">
    <source>
        <dbReference type="EMBL" id="GGX79287.1"/>
    </source>
</evidence>